<comment type="caution">
    <text evidence="2">The sequence shown here is derived from an EMBL/GenBank/DDBJ whole genome shotgun (WGS) entry which is preliminary data.</text>
</comment>
<name>A0A0C1R770_9CYAN</name>
<evidence type="ECO:0000313" key="2">
    <source>
        <dbReference type="EMBL" id="KIE13459.1"/>
    </source>
</evidence>
<dbReference type="EMBL" id="JHEG02000019">
    <property type="protein sequence ID" value="KIE13459.1"/>
    <property type="molecule type" value="Genomic_DNA"/>
</dbReference>
<protein>
    <submittedName>
        <fullName evidence="2">Uncharacterized protein</fullName>
    </submittedName>
</protein>
<evidence type="ECO:0000313" key="1">
    <source>
        <dbReference type="EMBL" id="KAF3887782.1"/>
    </source>
</evidence>
<reference evidence="2" key="1">
    <citation type="journal article" date="2015" name="Genome Announc.">
        <title>Draft Genome Sequence of Tolypothrix boutellei Strain VB521301.</title>
        <authorList>
            <person name="Chandrababunaidu M.M."/>
            <person name="Singh D."/>
            <person name="Sen D."/>
            <person name="Bhan S."/>
            <person name="Das S."/>
            <person name="Gupta A."/>
            <person name="Adhikary S.P."/>
            <person name="Tripathy S."/>
        </authorList>
    </citation>
    <scope>NUCLEOTIDE SEQUENCE</scope>
    <source>
        <strain evidence="2">VB521301</strain>
    </source>
</reference>
<gene>
    <name evidence="2" type="ORF">DA73_0207650</name>
    <name evidence="1" type="ORF">DA73_0400021505</name>
</gene>
<dbReference type="AlphaFoldDB" id="A0A0C1R770"/>
<dbReference type="EMBL" id="JHEG04000001">
    <property type="protein sequence ID" value="KAF3887782.1"/>
    <property type="molecule type" value="Genomic_DNA"/>
</dbReference>
<reference evidence="1" key="2">
    <citation type="submission" date="2019-11" db="EMBL/GenBank/DDBJ databases">
        <title>Improved Assembly of Tolypothrix boutellei genome.</title>
        <authorList>
            <person name="Sarangi A.N."/>
            <person name="Mukherjee M."/>
            <person name="Ghosh S."/>
            <person name="Singh D."/>
            <person name="Das A."/>
            <person name="Kant S."/>
            <person name="Prusty A."/>
            <person name="Tripathy S."/>
        </authorList>
    </citation>
    <scope>NUCLEOTIDE SEQUENCE</scope>
    <source>
        <strain evidence="1">VB521301</strain>
    </source>
</reference>
<dbReference type="Proteomes" id="UP000029738">
    <property type="component" value="Unassembled WGS sequence"/>
</dbReference>
<keyword evidence="3" id="KW-1185">Reference proteome</keyword>
<organism evidence="2">
    <name type="scientific">Tolypothrix bouteillei VB521301</name>
    <dbReference type="NCBI Taxonomy" id="1479485"/>
    <lineage>
        <taxon>Bacteria</taxon>
        <taxon>Bacillati</taxon>
        <taxon>Cyanobacteriota</taxon>
        <taxon>Cyanophyceae</taxon>
        <taxon>Nostocales</taxon>
        <taxon>Tolypothrichaceae</taxon>
        <taxon>Tolypothrix</taxon>
    </lineage>
</organism>
<sequence length="70" mass="8066">MTFQELQVGHYFRIPGISAECTYRKVNDSQCSQNALLQPIRSETVVVLLTPVEVKRYFAAKQEFLKSLMN</sequence>
<accession>A0A0C1R770</accession>
<dbReference type="OrthoDB" id="489445at2"/>
<dbReference type="RefSeq" id="WP_038079860.1">
    <property type="nucleotide sequence ID" value="NZ_JHEG04000001.1"/>
</dbReference>
<proteinExistence type="predicted"/>
<evidence type="ECO:0000313" key="3">
    <source>
        <dbReference type="Proteomes" id="UP000029738"/>
    </source>
</evidence>